<dbReference type="AlphaFoldDB" id="A0A0F9PBN2"/>
<protein>
    <submittedName>
        <fullName evidence="1">Uncharacterized protein</fullName>
    </submittedName>
</protein>
<comment type="caution">
    <text evidence="1">The sequence shown here is derived from an EMBL/GenBank/DDBJ whole genome shotgun (WGS) entry which is preliminary data.</text>
</comment>
<dbReference type="EMBL" id="LAZR01002629">
    <property type="protein sequence ID" value="KKN27534.1"/>
    <property type="molecule type" value="Genomic_DNA"/>
</dbReference>
<reference evidence="1" key="1">
    <citation type="journal article" date="2015" name="Nature">
        <title>Complex archaea that bridge the gap between prokaryotes and eukaryotes.</title>
        <authorList>
            <person name="Spang A."/>
            <person name="Saw J.H."/>
            <person name="Jorgensen S.L."/>
            <person name="Zaremba-Niedzwiedzka K."/>
            <person name="Martijn J."/>
            <person name="Lind A.E."/>
            <person name="van Eijk R."/>
            <person name="Schleper C."/>
            <person name="Guy L."/>
            <person name="Ettema T.J."/>
        </authorList>
    </citation>
    <scope>NUCLEOTIDE SEQUENCE</scope>
</reference>
<organism evidence="1">
    <name type="scientific">marine sediment metagenome</name>
    <dbReference type="NCBI Taxonomy" id="412755"/>
    <lineage>
        <taxon>unclassified sequences</taxon>
        <taxon>metagenomes</taxon>
        <taxon>ecological metagenomes</taxon>
    </lineage>
</organism>
<sequence>MALTEVIIANLALARIGEAQVAALSDKSDIGLQDIYDYTRDELLQYFAWKFAVARSQLTQAALSNSNIYSFKYPIPATSLRVLSVESSTANDVIEPMWDIEETNIVTNVESAGDKINIRYIKQITTVTLFTMDFLTCFTVFLASRLAIPIANDKDLEKALLIEFYRETLNAFNVNSVLGKPYSKSRVEQAMEVGFLTLINEKLKEK</sequence>
<gene>
    <name evidence="1" type="ORF">LCGC14_0863700</name>
</gene>
<name>A0A0F9PBN2_9ZZZZ</name>
<evidence type="ECO:0000313" key="1">
    <source>
        <dbReference type="EMBL" id="KKN27534.1"/>
    </source>
</evidence>
<accession>A0A0F9PBN2</accession>
<proteinExistence type="predicted"/>